<gene>
    <name evidence="3" type="ORF">C7451_101300</name>
</gene>
<dbReference type="InterPro" id="IPR050791">
    <property type="entry name" value="Aldo-Keto_reductase"/>
</dbReference>
<dbReference type="RefSeq" id="WP_110297196.1">
    <property type="nucleotide sequence ID" value="NZ_QJJM01000001.1"/>
</dbReference>
<dbReference type="PANTHER" id="PTHR43625:SF40">
    <property type="entry name" value="ALDO-KETO REDUCTASE YAKC [NADP(+)]"/>
    <property type="match status" value="1"/>
</dbReference>
<dbReference type="Pfam" id="PF00248">
    <property type="entry name" value="Aldo_ket_red"/>
    <property type="match status" value="1"/>
</dbReference>
<accession>A0A2V3VBR0</accession>
<dbReference type="InterPro" id="IPR020471">
    <property type="entry name" value="AKR"/>
</dbReference>
<reference evidence="3 4" key="1">
    <citation type="submission" date="2018-05" db="EMBL/GenBank/DDBJ databases">
        <title>Genomic Encyclopedia of Type Strains, Phase IV (KMG-IV): sequencing the most valuable type-strain genomes for metagenomic binning, comparative biology and taxonomic classification.</title>
        <authorList>
            <person name="Goeker M."/>
        </authorList>
    </citation>
    <scope>NUCLEOTIDE SEQUENCE [LARGE SCALE GENOMIC DNA]</scope>
    <source>
        <strain evidence="3 4">DSM 3183</strain>
    </source>
</reference>
<dbReference type="OrthoDB" id="7181835at2"/>
<proteinExistence type="predicted"/>
<organism evidence="3 4">
    <name type="scientific">Blastomonas natatoria</name>
    <dbReference type="NCBI Taxonomy" id="34015"/>
    <lineage>
        <taxon>Bacteria</taxon>
        <taxon>Pseudomonadati</taxon>
        <taxon>Pseudomonadota</taxon>
        <taxon>Alphaproteobacteria</taxon>
        <taxon>Sphingomonadales</taxon>
        <taxon>Sphingomonadaceae</taxon>
        <taxon>Blastomonas</taxon>
    </lineage>
</organism>
<dbReference type="SUPFAM" id="SSF51430">
    <property type="entry name" value="NAD(P)-linked oxidoreductase"/>
    <property type="match status" value="1"/>
</dbReference>
<comment type="caution">
    <text evidence="3">The sequence shown here is derived from an EMBL/GenBank/DDBJ whole genome shotgun (WGS) entry which is preliminary data.</text>
</comment>
<sequence>MTKRSINQRPVKAVGLGCMSLSWGYGTLPSREYATTLLNRALDLGYDHLDTANIYGMGHNETLIGEALKGRRQEFFLATKMGIVIEGEKRGVNCRPENIRRCIDESLARLQTDHVDLYYMHRRDRDVPIEESVGAMADLIRQGKIGSIGLSEMSAETLRRAAKEHPIAAMQTEYSPWTREPEIAVLDACAELGTTFVAFSPVARGVLANGVQDAGALTDKDLRRMMPRFNLENWPANRALVDAFCEIASELEVTPAQLSLAWVLSRGEHVVAIPGTASIAHLEENIARADWTIPAEAAARIDALINERTVHGPRYSEAMQRTIDTEMFA</sequence>
<dbReference type="GO" id="GO:0016491">
    <property type="term" value="F:oxidoreductase activity"/>
    <property type="evidence" value="ECO:0007669"/>
    <property type="project" value="UniProtKB-KW"/>
</dbReference>
<dbReference type="PANTHER" id="PTHR43625">
    <property type="entry name" value="AFLATOXIN B1 ALDEHYDE REDUCTASE"/>
    <property type="match status" value="1"/>
</dbReference>
<feature type="domain" description="NADP-dependent oxidoreductase" evidence="2">
    <location>
        <begin position="14"/>
        <end position="305"/>
    </location>
</feature>
<protein>
    <recommendedName>
        <fullName evidence="2">NADP-dependent oxidoreductase domain-containing protein</fullName>
    </recommendedName>
</protein>
<dbReference type="InterPro" id="IPR036812">
    <property type="entry name" value="NAD(P)_OxRdtase_dom_sf"/>
</dbReference>
<dbReference type="Proteomes" id="UP000248014">
    <property type="component" value="Unassembled WGS sequence"/>
</dbReference>
<dbReference type="InterPro" id="IPR023210">
    <property type="entry name" value="NADP_OxRdtase_dom"/>
</dbReference>
<dbReference type="GO" id="GO:0005737">
    <property type="term" value="C:cytoplasm"/>
    <property type="evidence" value="ECO:0007669"/>
    <property type="project" value="TreeGrafter"/>
</dbReference>
<dbReference type="AlphaFoldDB" id="A0A2V3VBR0"/>
<evidence type="ECO:0000256" key="1">
    <source>
        <dbReference type="ARBA" id="ARBA00023002"/>
    </source>
</evidence>
<evidence type="ECO:0000313" key="4">
    <source>
        <dbReference type="Proteomes" id="UP000248014"/>
    </source>
</evidence>
<keyword evidence="1" id="KW-0560">Oxidoreductase</keyword>
<keyword evidence="4" id="KW-1185">Reference proteome</keyword>
<dbReference type="PRINTS" id="PR00069">
    <property type="entry name" value="ALDKETRDTASE"/>
</dbReference>
<evidence type="ECO:0000313" key="3">
    <source>
        <dbReference type="EMBL" id="PXW79236.1"/>
    </source>
</evidence>
<name>A0A2V3VBR0_9SPHN</name>
<dbReference type="Gene3D" id="3.20.20.100">
    <property type="entry name" value="NADP-dependent oxidoreductase domain"/>
    <property type="match status" value="1"/>
</dbReference>
<evidence type="ECO:0000259" key="2">
    <source>
        <dbReference type="Pfam" id="PF00248"/>
    </source>
</evidence>
<dbReference type="EMBL" id="QJJM01000001">
    <property type="protein sequence ID" value="PXW79236.1"/>
    <property type="molecule type" value="Genomic_DNA"/>
</dbReference>